<dbReference type="Proteomes" id="UP000243797">
    <property type="component" value="Unassembled WGS sequence"/>
</dbReference>
<proteinExistence type="predicted"/>
<dbReference type="Gene3D" id="3.30.710.10">
    <property type="entry name" value="Potassium Channel Kv1.1, Chain A"/>
    <property type="match status" value="1"/>
</dbReference>
<reference evidence="2 3" key="1">
    <citation type="submission" date="2017-06" db="EMBL/GenBank/DDBJ databases">
        <title>Draft genome sequence of a variant of Elsinoe murrayae.</title>
        <authorList>
            <person name="Cheng Q."/>
        </authorList>
    </citation>
    <scope>NUCLEOTIDE SEQUENCE [LARGE SCALE GENOMIC DNA]</scope>
    <source>
        <strain evidence="2 3">CQ-2017a</strain>
    </source>
</reference>
<dbReference type="InParanoid" id="A0A2K1QNL9"/>
<dbReference type="EMBL" id="NKHZ01000057">
    <property type="protein sequence ID" value="PNS16460.1"/>
    <property type="molecule type" value="Genomic_DNA"/>
</dbReference>
<accession>A0A2K1QNL9</accession>
<dbReference type="PROSITE" id="PS50097">
    <property type="entry name" value="BTB"/>
    <property type="match status" value="1"/>
</dbReference>
<protein>
    <recommendedName>
        <fullName evidence="1">BTB domain-containing protein</fullName>
    </recommendedName>
</protein>
<gene>
    <name evidence="2" type="ORF">CAC42_194</name>
</gene>
<evidence type="ECO:0000313" key="3">
    <source>
        <dbReference type="Proteomes" id="UP000243797"/>
    </source>
</evidence>
<sequence length="125" mass="14737">MNSHTEDGSMIQIQFDIILVVEGKAIDAHKFILAQKSDYFHDMFARDFGVQLLEHHTDLAVKMSRALWLNSDRRFKARECRECSFVIAPGGTEVEVKDKDEDERKDWRKAQMCYNRGFEVMFTEW</sequence>
<comment type="caution">
    <text evidence="2">The sequence shown here is derived from an EMBL/GenBank/DDBJ whole genome shotgun (WGS) entry which is preliminary data.</text>
</comment>
<dbReference type="Pfam" id="PF00651">
    <property type="entry name" value="BTB"/>
    <property type="match status" value="1"/>
</dbReference>
<feature type="domain" description="BTB" evidence="1">
    <location>
        <begin position="15"/>
        <end position="48"/>
    </location>
</feature>
<dbReference type="OrthoDB" id="1022638at2759"/>
<evidence type="ECO:0000259" key="1">
    <source>
        <dbReference type="PROSITE" id="PS50097"/>
    </source>
</evidence>
<dbReference type="InterPro" id="IPR000210">
    <property type="entry name" value="BTB/POZ_dom"/>
</dbReference>
<organism evidence="2 3">
    <name type="scientific">Sphaceloma murrayae</name>
    <dbReference type="NCBI Taxonomy" id="2082308"/>
    <lineage>
        <taxon>Eukaryota</taxon>
        <taxon>Fungi</taxon>
        <taxon>Dikarya</taxon>
        <taxon>Ascomycota</taxon>
        <taxon>Pezizomycotina</taxon>
        <taxon>Dothideomycetes</taxon>
        <taxon>Dothideomycetidae</taxon>
        <taxon>Myriangiales</taxon>
        <taxon>Elsinoaceae</taxon>
        <taxon>Sphaceloma</taxon>
    </lineage>
</organism>
<dbReference type="InterPro" id="IPR011333">
    <property type="entry name" value="SKP1/BTB/POZ_sf"/>
</dbReference>
<dbReference type="AlphaFoldDB" id="A0A2K1QNL9"/>
<name>A0A2K1QNL9_9PEZI</name>
<evidence type="ECO:0000313" key="2">
    <source>
        <dbReference type="EMBL" id="PNS16460.1"/>
    </source>
</evidence>
<keyword evidence="3" id="KW-1185">Reference proteome</keyword>
<dbReference type="SUPFAM" id="SSF54695">
    <property type="entry name" value="POZ domain"/>
    <property type="match status" value="1"/>
</dbReference>